<dbReference type="SUPFAM" id="SSF53448">
    <property type="entry name" value="Nucleotide-diphospho-sugar transferases"/>
    <property type="match status" value="1"/>
</dbReference>
<dbReference type="Pfam" id="PF00535">
    <property type="entry name" value="Glycos_transf_2"/>
    <property type="match status" value="1"/>
</dbReference>
<dbReference type="Proteomes" id="UP000176682">
    <property type="component" value="Unassembled WGS sequence"/>
</dbReference>
<evidence type="ECO:0000256" key="4">
    <source>
        <dbReference type="ARBA" id="ARBA00022676"/>
    </source>
</evidence>
<dbReference type="InterPro" id="IPR029044">
    <property type="entry name" value="Nucleotide-diphossugar_trans"/>
</dbReference>
<name>A0A1F5FJG4_9BACT</name>
<dbReference type="GO" id="GO:0005886">
    <property type="term" value="C:plasma membrane"/>
    <property type="evidence" value="ECO:0007669"/>
    <property type="project" value="UniProtKB-SubCell"/>
</dbReference>
<feature type="transmembrane region" description="Helical" evidence="7">
    <location>
        <begin position="509"/>
        <end position="527"/>
    </location>
</feature>
<feature type="transmembrane region" description="Helical" evidence="7">
    <location>
        <begin position="393"/>
        <end position="416"/>
    </location>
</feature>
<dbReference type="PANTHER" id="PTHR22913">
    <property type="entry name" value="HYALURONAN SYNTHASE"/>
    <property type="match status" value="1"/>
</dbReference>
<sequence>MGENLPWLLLISLILIVLIGTFRKRGQTEPGAAWWLVVALVGIVAWLRLNQVITTPQVWVAYGTMVTVNYLITFGAAYFLYKDPATLGNTDHIQQKLRIHYIIPVYNEPRFISRCVASVIEAAEFVSEIADVVIVIVNDASTDLTTQVLQRFAGLPNVQVMNLSKNAGKKGAIAAGSYGGENWREGADLFLERFGRNPTRVDSNALKQCLREIGCDVPECDIYLHTDSDSIITREFIYWQILAFMSDTRLGAVSGHCDVYLDADEEPSWMTRMQVAWYYTQFRIRKASESVYGAVFCVSGPGAGFWAEAVFHLFPLWVDDVFGRRIYRGATDRMLTLLVLKDGWKVKYSERAKVFTVVPSTGNEARKQWTRWKQNFWRMLVPVWQFAWRTHPVVAFLTYSRLIVTVLAPFILAYHLVWLSMGGVTDSALYLVGIAMMGSLMGMAYAAKNPEGWSFALLRPLMSLMSAFWGSVLTLRALTLTLKGSFTWRDSAMGKERGRLLYRWFDPPFEMRFLEVILIITVILYLIRVF</sequence>
<evidence type="ECO:0000256" key="1">
    <source>
        <dbReference type="ARBA" id="ARBA00004236"/>
    </source>
</evidence>
<evidence type="ECO:0000313" key="10">
    <source>
        <dbReference type="Proteomes" id="UP000176682"/>
    </source>
</evidence>
<comment type="subcellular location">
    <subcellularLocation>
        <location evidence="1">Cell membrane</location>
    </subcellularLocation>
</comment>
<evidence type="ECO:0000256" key="7">
    <source>
        <dbReference type="SAM" id="Phobius"/>
    </source>
</evidence>
<dbReference type="InterPro" id="IPR001173">
    <property type="entry name" value="Glyco_trans_2-like"/>
</dbReference>
<keyword evidence="3" id="KW-1003">Cell membrane</keyword>
<keyword evidence="7" id="KW-0812">Transmembrane</keyword>
<keyword evidence="4" id="KW-0328">Glycosyltransferase</keyword>
<evidence type="ECO:0000313" key="9">
    <source>
        <dbReference type="EMBL" id="OGD79731.1"/>
    </source>
</evidence>
<dbReference type="EMBL" id="MFAM01000012">
    <property type="protein sequence ID" value="OGD79731.1"/>
    <property type="molecule type" value="Genomic_DNA"/>
</dbReference>
<keyword evidence="7" id="KW-1133">Transmembrane helix</keyword>
<evidence type="ECO:0000256" key="3">
    <source>
        <dbReference type="ARBA" id="ARBA00022475"/>
    </source>
</evidence>
<dbReference type="Gene3D" id="3.90.550.10">
    <property type="entry name" value="Spore Coat Polysaccharide Biosynthesis Protein SpsA, Chain A"/>
    <property type="match status" value="1"/>
</dbReference>
<dbReference type="Pfam" id="PF03142">
    <property type="entry name" value="Chitin_synth_2"/>
    <property type="match status" value="1"/>
</dbReference>
<keyword evidence="5" id="KW-0808">Transferase</keyword>
<comment type="caution">
    <text evidence="9">The sequence shown here is derived from an EMBL/GenBank/DDBJ whole genome shotgun (WGS) entry which is preliminary data.</text>
</comment>
<feature type="transmembrane region" description="Helical" evidence="7">
    <location>
        <begin position="59"/>
        <end position="81"/>
    </location>
</feature>
<dbReference type="GO" id="GO:0085029">
    <property type="term" value="P:extracellular matrix assembly"/>
    <property type="evidence" value="ECO:0007669"/>
    <property type="project" value="TreeGrafter"/>
</dbReference>
<keyword evidence="6 7" id="KW-0472">Membrane</keyword>
<dbReference type="GO" id="GO:0030213">
    <property type="term" value="P:hyaluronan biosynthetic process"/>
    <property type="evidence" value="ECO:0007669"/>
    <property type="project" value="TreeGrafter"/>
</dbReference>
<comment type="similarity">
    <text evidence="2">Belongs to the NodC/HAS family.</text>
</comment>
<evidence type="ECO:0000256" key="5">
    <source>
        <dbReference type="ARBA" id="ARBA00022679"/>
    </source>
</evidence>
<dbReference type="GO" id="GO:0050501">
    <property type="term" value="F:hyaluronan synthase activity"/>
    <property type="evidence" value="ECO:0007669"/>
    <property type="project" value="TreeGrafter"/>
</dbReference>
<gene>
    <name evidence="9" type="ORF">A2368_03880</name>
</gene>
<accession>A0A1F5FJG4</accession>
<feature type="transmembrane region" description="Helical" evidence="7">
    <location>
        <begin position="428"/>
        <end position="447"/>
    </location>
</feature>
<evidence type="ECO:0000259" key="8">
    <source>
        <dbReference type="Pfam" id="PF00535"/>
    </source>
</evidence>
<dbReference type="CDD" id="cd06423">
    <property type="entry name" value="CESA_like"/>
    <property type="match status" value="1"/>
</dbReference>
<reference evidence="9 10" key="1">
    <citation type="journal article" date="2016" name="Nat. Commun.">
        <title>Thousands of microbial genomes shed light on interconnected biogeochemical processes in an aquifer system.</title>
        <authorList>
            <person name="Anantharaman K."/>
            <person name="Brown C.T."/>
            <person name="Hug L.A."/>
            <person name="Sharon I."/>
            <person name="Castelle C.J."/>
            <person name="Probst A.J."/>
            <person name="Thomas B.C."/>
            <person name="Singh A."/>
            <person name="Wilkins M.J."/>
            <person name="Karaoz U."/>
            <person name="Brodie E.L."/>
            <person name="Williams K.H."/>
            <person name="Hubbard S.S."/>
            <person name="Banfield J.F."/>
        </authorList>
    </citation>
    <scope>NUCLEOTIDE SEQUENCE [LARGE SCALE GENOMIC DNA]</scope>
</reference>
<proteinExistence type="inferred from homology"/>
<feature type="transmembrane region" description="Helical" evidence="7">
    <location>
        <begin position="291"/>
        <end position="314"/>
    </location>
</feature>
<dbReference type="PANTHER" id="PTHR22913:SF12">
    <property type="entry name" value="MANNURONAN SYNTHASE"/>
    <property type="match status" value="1"/>
</dbReference>
<feature type="domain" description="Glycosyltransferase 2-like" evidence="8">
    <location>
        <begin position="102"/>
        <end position="176"/>
    </location>
</feature>
<feature type="transmembrane region" description="Helical" evidence="7">
    <location>
        <begin position="34"/>
        <end position="53"/>
    </location>
</feature>
<evidence type="ECO:0000256" key="2">
    <source>
        <dbReference type="ARBA" id="ARBA00006782"/>
    </source>
</evidence>
<protein>
    <recommendedName>
        <fullName evidence="8">Glycosyltransferase 2-like domain-containing protein</fullName>
    </recommendedName>
</protein>
<dbReference type="AlphaFoldDB" id="A0A1F5FJG4"/>
<feature type="transmembrane region" description="Helical" evidence="7">
    <location>
        <begin position="6"/>
        <end position="22"/>
    </location>
</feature>
<feature type="transmembrane region" description="Helical" evidence="7">
    <location>
        <begin position="467"/>
        <end position="488"/>
    </location>
</feature>
<organism evidence="9 10">
    <name type="scientific">Candidatus Collierbacteria bacterium RIFOXYB1_FULL_49_13</name>
    <dbReference type="NCBI Taxonomy" id="1817728"/>
    <lineage>
        <taxon>Bacteria</taxon>
        <taxon>Candidatus Collieribacteriota</taxon>
    </lineage>
</organism>
<evidence type="ECO:0000256" key="6">
    <source>
        <dbReference type="ARBA" id="ARBA00023136"/>
    </source>
</evidence>